<proteinExistence type="predicted"/>
<reference evidence="1" key="1">
    <citation type="submission" date="2014-05" db="EMBL/GenBank/DDBJ databases">
        <authorList>
            <person name="Chronopoulou M."/>
        </authorList>
    </citation>
    <scope>NUCLEOTIDE SEQUENCE</scope>
    <source>
        <tissue evidence="1">Whole organism</tissue>
    </source>
</reference>
<evidence type="ECO:0000313" key="1">
    <source>
        <dbReference type="EMBL" id="CDW20973.1"/>
    </source>
</evidence>
<sequence length="74" mass="8849">NHHGLIEQTTYIPRLGGNSFFKIVFNHRRDDITLKKNQLKEIFILSSLCLYSVEKLIYREISWNKDKTLKQQRA</sequence>
<name>A0A0K2T4L3_LEPSM</name>
<dbReference type="EMBL" id="HACA01003610">
    <property type="protein sequence ID" value="CDW20971.1"/>
    <property type="molecule type" value="Transcribed_RNA"/>
</dbReference>
<dbReference type="EMBL" id="HACA01003613">
    <property type="protein sequence ID" value="CDW20974.1"/>
    <property type="molecule type" value="Transcribed_RNA"/>
</dbReference>
<dbReference type="AlphaFoldDB" id="A0A0K2T4L3"/>
<organism evidence="1">
    <name type="scientific">Lepeophtheirus salmonis</name>
    <name type="common">Salmon louse</name>
    <name type="synonym">Caligus salmonis</name>
    <dbReference type="NCBI Taxonomy" id="72036"/>
    <lineage>
        <taxon>Eukaryota</taxon>
        <taxon>Metazoa</taxon>
        <taxon>Ecdysozoa</taxon>
        <taxon>Arthropoda</taxon>
        <taxon>Crustacea</taxon>
        <taxon>Multicrustacea</taxon>
        <taxon>Hexanauplia</taxon>
        <taxon>Copepoda</taxon>
        <taxon>Siphonostomatoida</taxon>
        <taxon>Caligidae</taxon>
        <taxon>Lepeophtheirus</taxon>
    </lineage>
</organism>
<feature type="non-terminal residue" evidence="1">
    <location>
        <position position="1"/>
    </location>
</feature>
<dbReference type="EMBL" id="HACA01003612">
    <property type="protein sequence ID" value="CDW20973.1"/>
    <property type="molecule type" value="Transcribed_RNA"/>
</dbReference>
<accession>A0A0K2T4L3</accession>
<protein>
    <submittedName>
        <fullName evidence="1">Uncharacterized protein</fullName>
    </submittedName>
</protein>